<name>A0A8J3UT86_9ACTN</name>
<protein>
    <submittedName>
        <fullName evidence="3">Dehydrogenase</fullName>
    </submittedName>
</protein>
<proteinExistence type="inferred from homology"/>
<comment type="caution">
    <text evidence="3">The sequence shown here is derived from an EMBL/GenBank/DDBJ whole genome shotgun (WGS) entry which is preliminary data.</text>
</comment>
<comment type="similarity">
    <text evidence="1">Belongs to the short-chain dehydrogenases/reductases (SDR) family.</text>
</comment>
<reference evidence="3" key="1">
    <citation type="submission" date="2021-01" db="EMBL/GenBank/DDBJ databases">
        <title>Whole genome shotgun sequence of Planotetraspora silvatica NBRC 100141.</title>
        <authorList>
            <person name="Komaki H."/>
            <person name="Tamura T."/>
        </authorList>
    </citation>
    <scope>NUCLEOTIDE SEQUENCE</scope>
    <source>
        <strain evidence="3">NBRC 100141</strain>
    </source>
</reference>
<dbReference type="RefSeq" id="WP_239095366.1">
    <property type="nucleotide sequence ID" value="NZ_BAAAKY010000014.1"/>
</dbReference>
<dbReference type="CDD" id="cd05233">
    <property type="entry name" value="SDR_c"/>
    <property type="match status" value="1"/>
</dbReference>
<evidence type="ECO:0000256" key="2">
    <source>
        <dbReference type="ARBA" id="ARBA00023002"/>
    </source>
</evidence>
<accession>A0A8J3UT86</accession>
<dbReference type="Pfam" id="PF00106">
    <property type="entry name" value="adh_short"/>
    <property type="match status" value="1"/>
</dbReference>
<dbReference type="EMBL" id="BOOQ01000050">
    <property type="protein sequence ID" value="GII50261.1"/>
    <property type="molecule type" value="Genomic_DNA"/>
</dbReference>
<evidence type="ECO:0000313" key="4">
    <source>
        <dbReference type="Proteomes" id="UP000644610"/>
    </source>
</evidence>
<dbReference type="SUPFAM" id="SSF51735">
    <property type="entry name" value="NAD(P)-binding Rossmann-fold domains"/>
    <property type="match status" value="1"/>
</dbReference>
<sequence>MTPAGAIIVVTGGGSGIGAALAARFAAEGAEAVIVADIDAGAARSVAGRIGALPEPLDVADPAAVTDLVERTVTRFGRVDLFCANAGISTEVGLDAPDETWRRAFDVNVMAHVYAARAVVPHMLARGRGHFLATASAAGLLTAPADAPYSVTKHAAVGFAEWLAIAYGDRGIDVSVLCPMGVATPMLMRPLEAGVASARAVAASGEILSPESVADAVIKGLAAGDFLILPHPEVGTFWAKKAARPDRWLTAMRGLGGEPS</sequence>
<gene>
    <name evidence="3" type="ORF">Psi02_66850</name>
</gene>
<dbReference type="PANTHER" id="PTHR43391:SF26">
    <property type="entry name" value="BLL7251 PROTEIN"/>
    <property type="match status" value="1"/>
</dbReference>
<dbReference type="InterPro" id="IPR020904">
    <property type="entry name" value="Sc_DH/Rdtase_CS"/>
</dbReference>
<dbReference type="GO" id="GO:0016491">
    <property type="term" value="F:oxidoreductase activity"/>
    <property type="evidence" value="ECO:0007669"/>
    <property type="project" value="UniProtKB-KW"/>
</dbReference>
<dbReference type="InterPro" id="IPR036291">
    <property type="entry name" value="NAD(P)-bd_dom_sf"/>
</dbReference>
<dbReference type="Gene3D" id="3.40.50.720">
    <property type="entry name" value="NAD(P)-binding Rossmann-like Domain"/>
    <property type="match status" value="1"/>
</dbReference>
<dbReference type="PANTHER" id="PTHR43391">
    <property type="entry name" value="RETINOL DEHYDROGENASE-RELATED"/>
    <property type="match status" value="1"/>
</dbReference>
<dbReference type="PROSITE" id="PS00061">
    <property type="entry name" value="ADH_SHORT"/>
    <property type="match status" value="1"/>
</dbReference>
<dbReference type="Proteomes" id="UP000644610">
    <property type="component" value="Unassembled WGS sequence"/>
</dbReference>
<dbReference type="PRINTS" id="PR00081">
    <property type="entry name" value="GDHRDH"/>
</dbReference>
<organism evidence="3 4">
    <name type="scientific">Planotetraspora silvatica</name>
    <dbReference type="NCBI Taxonomy" id="234614"/>
    <lineage>
        <taxon>Bacteria</taxon>
        <taxon>Bacillati</taxon>
        <taxon>Actinomycetota</taxon>
        <taxon>Actinomycetes</taxon>
        <taxon>Streptosporangiales</taxon>
        <taxon>Streptosporangiaceae</taxon>
        <taxon>Planotetraspora</taxon>
    </lineage>
</organism>
<dbReference type="InterPro" id="IPR002347">
    <property type="entry name" value="SDR_fam"/>
</dbReference>
<keyword evidence="2" id="KW-0560">Oxidoreductase</keyword>
<dbReference type="AlphaFoldDB" id="A0A8J3UT86"/>
<evidence type="ECO:0000256" key="1">
    <source>
        <dbReference type="ARBA" id="ARBA00006484"/>
    </source>
</evidence>
<evidence type="ECO:0000313" key="3">
    <source>
        <dbReference type="EMBL" id="GII50261.1"/>
    </source>
</evidence>
<keyword evidence="4" id="KW-1185">Reference proteome</keyword>